<keyword evidence="2 3" id="KW-0418">Kinase</keyword>
<comment type="caution">
    <text evidence="3">The sequence shown here is derived from an EMBL/GenBank/DDBJ whole genome shotgun (WGS) entry which is preliminary data.</text>
</comment>
<comment type="catalytic activity">
    <reaction evidence="2">
        <text>1,6-anhydro-N-acetyl-beta-muramate + ATP + H2O = N-acetyl-D-muramate 6-phosphate + ADP + H(+)</text>
        <dbReference type="Rhea" id="RHEA:24952"/>
        <dbReference type="ChEBI" id="CHEBI:15377"/>
        <dbReference type="ChEBI" id="CHEBI:15378"/>
        <dbReference type="ChEBI" id="CHEBI:30616"/>
        <dbReference type="ChEBI" id="CHEBI:58690"/>
        <dbReference type="ChEBI" id="CHEBI:58722"/>
        <dbReference type="ChEBI" id="CHEBI:456216"/>
        <dbReference type="EC" id="2.7.1.170"/>
    </reaction>
</comment>
<evidence type="ECO:0000313" key="3">
    <source>
        <dbReference type="EMBL" id="KCV81878.1"/>
    </source>
</evidence>
<dbReference type="GO" id="GO:0005524">
    <property type="term" value="F:ATP binding"/>
    <property type="evidence" value="ECO:0007669"/>
    <property type="project" value="UniProtKB-UniRule"/>
</dbReference>
<dbReference type="Gene3D" id="3.30.420.40">
    <property type="match status" value="2"/>
</dbReference>
<evidence type="ECO:0000313" key="4">
    <source>
        <dbReference type="Proteomes" id="UP000024836"/>
    </source>
</evidence>
<keyword evidence="2" id="KW-0067">ATP-binding</keyword>
<keyword evidence="2" id="KW-0808">Transferase</keyword>
<dbReference type="eggNOG" id="COG2377">
    <property type="taxonomic scope" value="Bacteria"/>
</dbReference>
<protein>
    <recommendedName>
        <fullName evidence="2">Anhydro-N-acetylmuramic acid kinase</fullName>
        <ecNumber evidence="2">2.7.1.170</ecNumber>
    </recommendedName>
    <alternativeName>
        <fullName evidence="2">AnhMurNAc kinase</fullName>
    </alternativeName>
</protein>
<dbReference type="Pfam" id="PF03702">
    <property type="entry name" value="AnmK"/>
    <property type="match status" value="1"/>
</dbReference>
<organism evidence="3 4">
    <name type="scientific">Actibacterium atlanticum</name>
    <dbReference type="NCBI Taxonomy" id="1461693"/>
    <lineage>
        <taxon>Bacteria</taxon>
        <taxon>Pseudomonadati</taxon>
        <taxon>Pseudomonadota</taxon>
        <taxon>Alphaproteobacteria</taxon>
        <taxon>Rhodobacterales</taxon>
        <taxon>Roseobacteraceae</taxon>
        <taxon>Actibacterium</taxon>
    </lineage>
</organism>
<dbReference type="STRING" id="1461693.ATO10_11045"/>
<feature type="binding site" evidence="2">
    <location>
        <begin position="15"/>
        <end position="22"/>
    </location>
    <ligand>
        <name>ATP</name>
        <dbReference type="ChEBI" id="CHEBI:30616"/>
    </ligand>
</feature>
<dbReference type="GO" id="GO:0006040">
    <property type="term" value="P:amino sugar metabolic process"/>
    <property type="evidence" value="ECO:0007669"/>
    <property type="project" value="InterPro"/>
</dbReference>
<evidence type="ECO:0000256" key="2">
    <source>
        <dbReference type="HAMAP-Rule" id="MF_01270"/>
    </source>
</evidence>
<dbReference type="PATRIC" id="fig|1461693.3.peg.2240"/>
<dbReference type="InterPro" id="IPR005338">
    <property type="entry name" value="Anhydro_N_Ac-Mur_kinase"/>
</dbReference>
<comment type="similarity">
    <text evidence="2">Belongs to the anhydro-N-acetylmuramic acid kinase family.</text>
</comment>
<dbReference type="PANTHER" id="PTHR30605">
    <property type="entry name" value="ANHYDRO-N-ACETYLMURAMIC ACID KINASE"/>
    <property type="match status" value="1"/>
</dbReference>
<dbReference type="InterPro" id="IPR043129">
    <property type="entry name" value="ATPase_NBD"/>
</dbReference>
<dbReference type="EMBL" id="AQQY01000006">
    <property type="protein sequence ID" value="KCV81878.1"/>
    <property type="molecule type" value="Genomic_DNA"/>
</dbReference>
<dbReference type="PANTHER" id="PTHR30605:SF0">
    <property type="entry name" value="ANHYDRO-N-ACETYLMURAMIC ACID KINASE"/>
    <property type="match status" value="1"/>
</dbReference>
<dbReference type="UniPathway" id="UPA00343"/>
<dbReference type="AlphaFoldDB" id="A0A058ZJZ6"/>
<keyword evidence="1 2" id="KW-0119">Carbohydrate metabolism</keyword>
<dbReference type="NCBIfam" id="NF007141">
    <property type="entry name" value="PRK09585.1-5"/>
    <property type="match status" value="1"/>
</dbReference>
<dbReference type="GO" id="GO:0009254">
    <property type="term" value="P:peptidoglycan turnover"/>
    <property type="evidence" value="ECO:0007669"/>
    <property type="project" value="UniProtKB-UniRule"/>
</dbReference>
<dbReference type="UniPathway" id="UPA00544"/>
<dbReference type="GO" id="GO:0016301">
    <property type="term" value="F:kinase activity"/>
    <property type="evidence" value="ECO:0007669"/>
    <property type="project" value="UniProtKB-KW"/>
</dbReference>
<dbReference type="Proteomes" id="UP000024836">
    <property type="component" value="Unassembled WGS sequence"/>
</dbReference>
<dbReference type="SUPFAM" id="SSF53067">
    <property type="entry name" value="Actin-like ATPase domain"/>
    <property type="match status" value="1"/>
</dbReference>
<evidence type="ECO:0000256" key="1">
    <source>
        <dbReference type="ARBA" id="ARBA00023277"/>
    </source>
</evidence>
<name>A0A058ZJZ6_9RHOB</name>
<accession>A0A058ZJZ6</accession>
<sequence>MLESRSVRALGAMSGTSLDGVDAAVVETDGETLFGFGETAYRAYAPPERAALADALGAWPGEPRADTAARVAEAAHVEVLQGFSGVDLVGFHGQTLAHEPRGRGTHQVGEGAVLARALGVPVVWGFRSNDIEMGGEGAPLAPFFHFACAKWMGAQVPLAFLNLGGVGNITWIDPTKDKPEDAGALLAFDTGPANAPINDLMQDRLGAEMDEGGRLAAQGQVANSALELFLMDPYFGRVPPKSLDRNAFPEMMELVRELPDADAAATLTAMSAAAVMQGVEHCPRPPGRILVTGGGRKNPVLMRMLKVALDCPVEPVEAAGLDGDMLEAQAFAYLAVRVMRGLPTSCPSTTGVAAAVGGGQISRP</sequence>
<dbReference type="OrthoDB" id="9763949at2"/>
<comment type="function">
    <text evidence="2">Catalyzes the specific phosphorylation of 1,6-anhydro-N-acetylmuramic acid (anhMurNAc) with the simultaneous cleavage of the 1,6-anhydro ring, generating MurNAc-6-P. Is required for the utilization of anhMurNAc either imported from the medium or derived from its own cell wall murein, and thus plays a role in cell wall recycling.</text>
</comment>
<dbReference type="HAMAP" id="MF_01270">
    <property type="entry name" value="AnhMurNAc_kinase"/>
    <property type="match status" value="1"/>
</dbReference>
<proteinExistence type="inferred from homology"/>
<comment type="pathway">
    <text evidence="2">Amino-sugar metabolism; 1,6-anhydro-N-acetylmuramate degradation.</text>
</comment>
<dbReference type="EC" id="2.7.1.170" evidence="2"/>
<dbReference type="GO" id="GO:0016773">
    <property type="term" value="F:phosphotransferase activity, alcohol group as acceptor"/>
    <property type="evidence" value="ECO:0007669"/>
    <property type="project" value="UniProtKB-UniRule"/>
</dbReference>
<dbReference type="RefSeq" id="WP_035251398.1">
    <property type="nucleotide sequence ID" value="NZ_AQQY01000006.1"/>
</dbReference>
<keyword evidence="2" id="KW-0547">Nucleotide-binding</keyword>
<reference evidence="3 4" key="1">
    <citation type="submission" date="2013-04" db="EMBL/GenBank/DDBJ databases">
        <title>Shimia sp. 22II-S11-Z10 Genome Sequencing.</title>
        <authorList>
            <person name="Lai Q."/>
            <person name="Li G."/>
            <person name="Shao Z."/>
        </authorList>
    </citation>
    <scope>NUCLEOTIDE SEQUENCE [LARGE SCALE GENOMIC DNA]</scope>
    <source>
        <strain evidence="4">22II-S11-Z10</strain>
    </source>
</reference>
<gene>
    <name evidence="2 3" type="primary">anmK</name>
    <name evidence="3" type="ORF">ATO10_11045</name>
</gene>
<keyword evidence="4" id="KW-1185">Reference proteome</keyword>
<dbReference type="GO" id="GO:0097175">
    <property type="term" value="P:1,6-anhydro-N-acetyl-beta-muramic acid catabolic process"/>
    <property type="evidence" value="ECO:0007669"/>
    <property type="project" value="UniProtKB-UniRule"/>
</dbReference>
<comment type="pathway">
    <text evidence="2">Cell wall biogenesis; peptidoglycan recycling.</text>
</comment>